<dbReference type="PANTHER" id="PTHR32071:SF113">
    <property type="entry name" value="ALGINATE BIOSYNTHESIS TRANSCRIPTIONAL REGULATORY PROTEIN ALGB"/>
    <property type="match status" value="1"/>
</dbReference>
<dbReference type="STRING" id="1563681.BFP71_03255"/>
<dbReference type="GO" id="GO:0005524">
    <property type="term" value="F:ATP binding"/>
    <property type="evidence" value="ECO:0007669"/>
    <property type="project" value="UniProtKB-KW"/>
</dbReference>
<dbReference type="GO" id="GO:0000160">
    <property type="term" value="P:phosphorelay signal transduction system"/>
    <property type="evidence" value="ECO:0007669"/>
    <property type="project" value="InterPro"/>
</dbReference>
<dbReference type="CDD" id="cd00009">
    <property type="entry name" value="AAA"/>
    <property type="match status" value="1"/>
</dbReference>
<feature type="domain" description="Sigma-54 factor interaction" evidence="7">
    <location>
        <begin position="157"/>
        <end position="386"/>
    </location>
</feature>
<dbReference type="Gene3D" id="3.40.50.2300">
    <property type="match status" value="1"/>
</dbReference>
<organism evidence="9 10">
    <name type="scientific">Roseivirga misakiensis</name>
    <dbReference type="NCBI Taxonomy" id="1563681"/>
    <lineage>
        <taxon>Bacteria</taxon>
        <taxon>Pseudomonadati</taxon>
        <taxon>Bacteroidota</taxon>
        <taxon>Cytophagia</taxon>
        <taxon>Cytophagales</taxon>
        <taxon>Roseivirgaceae</taxon>
        <taxon>Roseivirga</taxon>
    </lineage>
</organism>
<evidence type="ECO:0000256" key="4">
    <source>
        <dbReference type="ARBA" id="ARBA00023125"/>
    </source>
</evidence>
<dbReference type="SUPFAM" id="SSF52540">
    <property type="entry name" value="P-loop containing nucleoside triphosphate hydrolases"/>
    <property type="match status" value="1"/>
</dbReference>
<dbReference type="Pfam" id="PF00072">
    <property type="entry name" value="Response_reg"/>
    <property type="match status" value="1"/>
</dbReference>
<dbReference type="AlphaFoldDB" id="A0A1E5T5P7"/>
<dbReference type="GO" id="GO:0006355">
    <property type="term" value="P:regulation of DNA-templated transcription"/>
    <property type="evidence" value="ECO:0007669"/>
    <property type="project" value="InterPro"/>
</dbReference>
<gene>
    <name evidence="9" type="ORF">BFP71_03255</name>
</gene>
<dbReference type="EMBL" id="MDGQ01000003">
    <property type="protein sequence ID" value="OEK06695.1"/>
    <property type="molecule type" value="Genomic_DNA"/>
</dbReference>
<proteinExistence type="predicted"/>
<dbReference type="InterPro" id="IPR011006">
    <property type="entry name" value="CheY-like_superfamily"/>
</dbReference>
<dbReference type="InterPro" id="IPR027417">
    <property type="entry name" value="P-loop_NTPase"/>
</dbReference>
<dbReference type="SMART" id="SM00382">
    <property type="entry name" value="AAA"/>
    <property type="match status" value="1"/>
</dbReference>
<dbReference type="SUPFAM" id="SSF52172">
    <property type="entry name" value="CheY-like"/>
    <property type="match status" value="1"/>
</dbReference>
<accession>A0A1E5T5P7</accession>
<keyword evidence="2" id="KW-0067">ATP-binding</keyword>
<dbReference type="InterPro" id="IPR003593">
    <property type="entry name" value="AAA+_ATPase"/>
</dbReference>
<dbReference type="SMART" id="SM00448">
    <property type="entry name" value="REC"/>
    <property type="match status" value="1"/>
</dbReference>
<dbReference type="Proteomes" id="UP000095552">
    <property type="component" value="Unassembled WGS sequence"/>
</dbReference>
<dbReference type="Gene3D" id="3.40.50.300">
    <property type="entry name" value="P-loop containing nucleotide triphosphate hydrolases"/>
    <property type="match status" value="1"/>
</dbReference>
<dbReference type="PROSITE" id="PS00676">
    <property type="entry name" value="SIGMA54_INTERACT_2"/>
    <property type="match status" value="1"/>
</dbReference>
<evidence type="ECO:0000256" key="3">
    <source>
        <dbReference type="ARBA" id="ARBA00023015"/>
    </source>
</evidence>
<evidence type="ECO:0000256" key="2">
    <source>
        <dbReference type="ARBA" id="ARBA00022840"/>
    </source>
</evidence>
<comment type="caution">
    <text evidence="9">The sequence shown here is derived from an EMBL/GenBank/DDBJ whole genome shotgun (WGS) entry which is preliminary data.</text>
</comment>
<dbReference type="RefSeq" id="WP_069834007.1">
    <property type="nucleotide sequence ID" value="NZ_MDGQ01000003.1"/>
</dbReference>
<protein>
    <submittedName>
        <fullName evidence="9">Sigma-54-dependent Fis family transcriptional regulator</fullName>
    </submittedName>
</protein>
<dbReference type="InterPro" id="IPR002197">
    <property type="entry name" value="HTH_Fis"/>
</dbReference>
<keyword evidence="5" id="KW-0804">Transcription</keyword>
<dbReference type="PRINTS" id="PR01590">
    <property type="entry name" value="HTHFIS"/>
</dbReference>
<dbReference type="InterPro" id="IPR001789">
    <property type="entry name" value="Sig_transdc_resp-reg_receiver"/>
</dbReference>
<name>A0A1E5T5P7_9BACT</name>
<feature type="modified residue" description="4-aspartylphosphate" evidence="6">
    <location>
        <position position="57"/>
    </location>
</feature>
<dbReference type="PROSITE" id="PS00688">
    <property type="entry name" value="SIGMA54_INTERACT_3"/>
    <property type="match status" value="1"/>
</dbReference>
<dbReference type="SUPFAM" id="SSF46689">
    <property type="entry name" value="Homeodomain-like"/>
    <property type="match status" value="1"/>
</dbReference>
<keyword evidence="4" id="KW-0238">DNA-binding</keyword>
<dbReference type="InterPro" id="IPR025943">
    <property type="entry name" value="Sigma_54_int_dom_ATP-bd_2"/>
</dbReference>
<evidence type="ECO:0000313" key="10">
    <source>
        <dbReference type="Proteomes" id="UP000095552"/>
    </source>
</evidence>
<dbReference type="OrthoDB" id="9767722at2"/>
<dbReference type="InterPro" id="IPR002078">
    <property type="entry name" value="Sigma_54_int"/>
</dbReference>
<evidence type="ECO:0000256" key="1">
    <source>
        <dbReference type="ARBA" id="ARBA00022741"/>
    </source>
</evidence>
<dbReference type="PANTHER" id="PTHR32071">
    <property type="entry name" value="TRANSCRIPTIONAL REGULATORY PROTEIN"/>
    <property type="match status" value="1"/>
</dbReference>
<dbReference type="Pfam" id="PF25601">
    <property type="entry name" value="AAA_lid_14"/>
    <property type="match status" value="1"/>
</dbReference>
<evidence type="ECO:0000256" key="6">
    <source>
        <dbReference type="PROSITE-ProRule" id="PRU00169"/>
    </source>
</evidence>
<dbReference type="Pfam" id="PF00158">
    <property type="entry name" value="Sigma54_activat"/>
    <property type="match status" value="1"/>
</dbReference>
<dbReference type="InterPro" id="IPR009057">
    <property type="entry name" value="Homeodomain-like_sf"/>
</dbReference>
<dbReference type="InterPro" id="IPR058031">
    <property type="entry name" value="AAA_lid_NorR"/>
</dbReference>
<evidence type="ECO:0000256" key="5">
    <source>
        <dbReference type="ARBA" id="ARBA00023163"/>
    </source>
</evidence>
<dbReference type="PROSITE" id="PS50045">
    <property type="entry name" value="SIGMA54_INTERACT_4"/>
    <property type="match status" value="1"/>
</dbReference>
<reference evidence="9 10" key="1">
    <citation type="submission" date="2016-08" db="EMBL/GenBank/DDBJ databases">
        <title>Draft genome of Fabibacter sp. strain SK-8.</title>
        <authorList>
            <person name="Wong S.-K."/>
            <person name="Hamasaki K."/>
            <person name="Yoshizawa S."/>
        </authorList>
    </citation>
    <scope>NUCLEOTIDE SEQUENCE [LARGE SCALE GENOMIC DNA]</scope>
    <source>
        <strain evidence="9 10">SK-8</strain>
    </source>
</reference>
<keyword evidence="10" id="KW-1185">Reference proteome</keyword>
<evidence type="ECO:0000259" key="8">
    <source>
        <dbReference type="PROSITE" id="PS50110"/>
    </source>
</evidence>
<sequence>MKQKETAHILIIDDDPDILLTGEIVLKQRFSKVSCVDRPEKAKSILDTGEVEVLLLDMNYSPGANDGKEGLDWISKINDLYPEIKIIIITAYGELTLAVEAMKRGATDFVTKPWEYEKIQVSVSNALKLARTEKEIIRLESKQQGLKQNLVIKSDQVIAESKEMKSVLQMAEKVSRTDANVLLLGENGTGKGLMAKLIHELSPRSAEVFMSVDLGSITESLFESELFGHKKGAFTDAKEDRMGRFEAADGGTIFLDEIGNLTSAMQSKLLTVIQNRELTRVGENKTRTFDVRIIAATNSDLEAMIEKGEFREDLFYRLNTIEFDLPPLRDRLADIPPMVDFFITKFCKKYGQNIPEIQSEAIAKLKKYRWPGNIRELEHAVERAIILSDGVRLMSEDFNLKKTVKSEGFISTTNLEELERLTIERVIKSNEGNMSQVAKELGIGRTTLYRKLEKYGFQ</sequence>
<dbReference type="Gene3D" id="1.10.10.60">
    <property type="entry name" value="Homeodomain-like"/>
    <property type="match status" value="1"/>
</dbReference>
<dbReference type="FunFam" id="3.40.50.300:FF:000006">
    <property type="entry name" value="DNA-binding transcriptional regulator NtrC"/>
    <property type="match status" value="1"/>
</dbReference>
<keyword evidence="1" id="KW-0547">Nucleotide-binding</keyword>
<feature type="domain" description="Response regulatory" evidence="8">
    <location>
        <begin position="8"/>
        <end position="127"/>
    </location>
</feature>
<keyword evidence="6" id="KW-0597">Phosphoprotein</keyword>
<dbReference type="PROSITE" id="PS50110">
    <property type="entry name" value="RESPONSE_REGULATORY"/>
    <property type="match status" value="1"/>
</dbReference>
<keyword evidence="3" id="KW-0805">Transcription regulation</keyword>
<dbReference type="Gene3D" id="1.10.8.60">
    <property type="match status" value="1"/>
</dbReference>
<evidence type="ECO:0000259" key="7">
    <source>
        <dbReference type="PROSITE" id="PS50045"/>
    </source>
</evidence>
<dbReference type="Pfam" id="PF02954">
    <property type="entry name" value="HTH_8"/>
    <property type="match status" value="1"/>
</dbReference>
<evidence type="ECO:0000313" key="9">
    <source>
        <dbReference type="EMBL" id="OEK06695.1"/>
    </source>
</evidence>
<dbReference type="InterPro" id="IPR025944">
    <property type="entry name" value="Sigma_54_int_dom_CS"/>
</dbReference>
<dbReference type="GO" id="GO:0043565">
    <property type="term" value="F:sequence-specific DNA binding"/>
    <property type="evidence" value="ECO:0007669"/>
    <property type="project" value="InterPro"/>
</dbReference>